<evidence type="ECO:0000313" key="3">
    <source>
        <dbReference type="Proteomes" id="UP000594464"/>
    </source>
</evidence>
<dbReference type="KEGG" id="nva:G3M78_14895"/>
<protein>
    <submittedName>
        <fullName evidence="2">Uncharacterized protein</fullName>
    </submittedName>
</protein>
<dbReference type="Proteomes" id="UP000594464">
    <property type="component" value="Chromosome"/>
</dbReference>
<organism evidence="2 3">
    <name type="scientific">Candidatus Nitrohelix vancouverensis</name>
    <dbReference type="NCBI Taxonomy" id="2705534"/>
    <lineage>
        <taxon>Bacteria</taxon>
        <taxon>Pseudomonadati</taxon>
        <taxon>Nitrospinota/Tectimicrobiota group</taxon>
        <taxon>Nitrospinota</taxon>
        <taxon>Nitrospinia</taxon>
        <taxon>Nitrospinales</taxon>
        <taxon>Nitrospinaceae</taxon>
        <taxon>Candidatus Nitrohelix</taxon>
    </lineage>
</organism>
<keyword evidence="1" id="KW-0472">Membrane</keyword>
<reference evidence="3" key="1">
    <citation type="submission" date="2020-02" db="EMBL/GenBank/DDBJ databases">
        <title>Genomic and physiological characterization of two novel Nitrospinaceae genera.</title>
        <authorList>
            <person name="Mueller A.J."/>
            <person name="Jung M.-Y."/>
            <person name="Strachan C.R."/>
            <person name="Herbold C.W."/>
            <person name="Kirkegaard R.H."/>
            <person name="Daims H."/>
        </authorList>
    </citation>
    <scope>NUCLEOTIDE SEQUENCE [LARGE SCALE GENOMIC DNA]</scope>
</reference>
<keyword evidence="1" id="KW-0812">Transmembrane</keyword>
<dbReference type="Gene3D" id="2.60.120.260">
    <property type="entry name" value="Galactose-binding domain-like"/>
    <property type="match status" value="1"/>
</dbReference>
<proteinExistence type="predicted"/>
<evidence type="ECO:0000313" key="2">
    <source>
        <dbReference type="EMBL" id="QPJ66620.1"/>
    </source>
</evidence>
<dbReference type="EMBL" id="CP048620">
    <property type="protein sequence ID" value="QPJ66620.1"/>
    <property type="molecule type" value="Genomic_DNA"/>
</dbReference>
<sequence length="445" mass="50186">MTLKVGNKPNLREWVRDRILFLAVAILIVGGIGYVTAGNVLDHDSIWLHPVKEFALLMSLIGVVSLGYELFLRELTFNEYKDALQELMNPDAVRLGIIGIYKNRSELGQATSFEKLFKNVKKEIFIGGSSLLSISTSSRELLKEKILEGVDVKLLLMDPNSRVVDLIVKQGGGKPTFVNEIKTSLLLLQKLQMELDDLDGKPRKGTLQVHTYEQIPSHSFISIDGNSSEGVIIADIGPYLGRSLPRPSMIVVRKKNGMYDYWVEMNQLMWEESKPINLESPTLLESGAKTSVFTSGRETECWDAKTGSWTAASICRMGDHWRTMKGSQWVWARESLTLEEVKTGGQQKFRVKFHFPCEKSEGLLRAELLLRADNECRVRINATQLNGDFAGAQFKEPYFIDLRKHVQCGDNELLFELVNFAKPGAQSPEDGVAGLIYRLHLEYRT</sequence>
<name>A0A7T0G4L5_9BACT</name>
<keyword evidence="1" id="KW-1133">Transmembrane helix</keyword>
<feature type="transmembrane region" description="Helical" evidence="1">
    <location>
        <begin position="53"/>
        <end position="71"/>
    </location>
</feature>
<gene>
    <name evidence="2" type="ORF">G3M78_14895</name>
</gene>
<evidence type="ECO:0000256" key="1">
    <source>
        <dbReference type="SAM" id="Phobius"/>
    </source>
</evidence>
<dbReference type="AlphaFoldDB" id="A0A7T0G4L5"/>
<accession>A0A7T0G4L5</accession>
<feature type="transmembrane region" description="Helical" evidence="1">
    <location>
        <begin position="20"/>
        <end position="41"/>
    </location>
</feature>